<accession>A0A1I5YSY6</accession>
<dbReference type="RefSeq" id="WP_083413658.1">
    <property type="nucleotide sequence ID" value="NZ_FOXO01000056.1"/>
</dbReference>
<dbReference type="CDD" id="cd04301">
    <property type="entry name" value="NAT_SF"/>
    <property type="match status" value="1"/>
</dbReference>
<dbReference type="GO" id="GO:0016747">
    <property type="term" value="F:acyltransferase activity, transferring groups other than amino-acyl groups"/>
    <property type="evidence" value="ECO:0007669"/>
    <property type="project" value="InterPro"/>
</dbReference>
<dbReference type="SUPFAM" id="SSF81301">
    <property type="entry name" value="Nucleotidyltransferase"/>
    <property type="match status" value="1"/>
</dbReference>
<feature type="domain" description="N-acetyltransferase" evidence="1">
    <location>
        <begin position="106"/>
        <end position="259"/>
    </location>
</feature>
<keyword evidence="2" id="KW-0808">Transferase</keyword>
<dbReference type="InterPro" id="IPR000182">
    <property type="entry name" value="GNAT_dom"/>
</dbReference>
<dbReference type="PANTHER" id="PTHR43233">
    <property type="entry name" value="FAMILY N-ACETYLTRANSFERASE, PUTATIVE (AFU_ORTHOLOGUE AFUA_6G03350)-RELATED"/>
    <property type="match status" value="1"/>
</dbReference>
<dbReference type="Proteomes" id="UP000182624">
    <property type="component" value="Unassembled WGS sequence"/>
</dbReference>
<protein>
    <submittedName>
        <fullName evidence="2">Acetyltransferase (GNAT) family protein</fullName>
    </submittedName>
</protein>
<name>A0A1I5YSY6_9FIRM</name>
<dbReference type="EMBL" id="FOXO01000056">
    <property type="protein sequence ID" value="SFQ47349.1"/>
    <property type="molecule type" value="Genomic_DNA"/>
</dbReference>
<keyword evidence="3" id="KW-1185">Reference proteome</keyword>
<proteinExistence type="predicted"/>
<evidence type="ECO:0000259" key="1">
    <source>
        <dbReference type="PROSITE" id="PS51186"/>
    </source>
</evidence>
<reference evidence="3" key="1">
    <citation type="submission" date="2016-10" db="EMBL/GenBank/DDBJ databases">
        <authorList>
            <person name="Varghese N."/>
            <person name="Submissions S."/>
        </authorList>
    </citation>
    <scope>NUCLEOTIDE SEQUENCE [LARGE SCALE GENOMIC DNA]</scope>
    <source>
        <strain evidence="3">P18</strain>
    </source>
</reference>
<dbReference type="InterPro" id="IPR043519">
    <property type="entry name" value="NT_sf"/>
</dbReference>
<sequence>MNKQEIINMLDEFPYSRAEYWIITGSAMVIYGIREQTHDIDMGCTSKMADQLEADGYTFSLTESGNRKFEIGEYIEVFENWIKDKTDMVDNVPVISIKGLIMMKQELGRDKDKKDIALIKEYMSTKFELVENVLKPEDFVRLRVATGFADIPIEHAKKALRNGLINVSTLKDGEIVGMGRLVGDGAMYWYLQEIVVLPEYQGMGIGTMIVDHLVDYAMKNSSTGRFTTIGGVSAKGKEGFYQKLGFEVIPNGIRKMIEI</sequence>
<evidence type="ECO:0000313" key="2">
    <source>
        <dbReference type="EMBL" id="SFQ47349.1"/>
    </source>
</evidence>
<organism evidence="2 3">
    <name type="scientific">Butyrivibrio proteoclasticus</name>
    <dbReference type="NCBI Taxonomy" id="43305"/>
    <lineage>
        <taxon>Bacteria</taxon>
        <taxon>Bacillati</taxon>
        <taxon>Bacillota</taxon>
        <taxon>Clostridia</taxon>
        <taxon>Lachnospirales</taxon>
        <taxon>Lachnospiraceae</taxon>
        <taxon>Butyrivibrio</taxon>
    </lineage>
</organism>
<dbReference type="SUPFAM" id="SSF55729">
    <property type="entry name" value="Acyl-CoA N-acyltransferases (Nat)"/>
    <property type="match status" value="1"/>
</dbReference>
<dbReference type="InterPro" id="IPR053144">
    <property type="entry name" value="Acetyltransferase_Butenolide"/>
</dbReference>
<dbReference type="PANTHER" id="PTHR43233:SF1">
    <property type="entry name" value="FAMILY N-ACETYLTRANSFERASE, PUTATIVE (AFU_ORTHOLOGUE AFUA_6G03350)-RELATED"/>
    <property type="match status" value="1"/>
</dbReference>
<dbReference type="PROSITE" id="PS51186">
    <property type="entry name" value="GNAT"/>
    <property type="match status" value="1"/>
</dbReference>
<dbReference type="Gene3D" id="3.40.630.30">
    <property type="match status" value="1"/>
</dbReference>
<dbReference type="Pfam" id="PF00583">
    <property type="entry name" value="Acetyltransf_1"/>
    <property type="match status" value="1"/>
</dbReference>
<dbReference type="OrthoDB" id="9775804at2"/>
<dbReference type="AlphaFoldDB" id="A0A1I5YSY6"/>
<dbReference type="InterPro" id="IPR016181">
    <property type="entry name" value="Acyl_CoA_acyltransferase"/>
</dbReference>
<evidence type="ECO:0000313" key="3">
    <source>
        <dbReference type="Proteomes" id="UP000182624"/>
    </source>
</evidence>
<gene>
    <name evidence="2" type="ORF">SAMN04487928_1568</name>
</gene>